<dbReference type="Proteomes" id="UP000530412">
    <property type="component" value="Unassembled WGS sequence"/>
</dbReference>
<evidence type="ECO:0000256" key="1">
    <source>
        <dbReference type="SAM" id="MobiDB-lite"/>
    </source>
</evidence>
<name>A0A514JTE2_9ACTN</name>
<dbReference type="AlphaFoldDB" id="A0A514JTE2"/>
<gene>
    <name evidence="3" type="ORF">CD934_19475</name>
    <name evidence="2" type="ORF">FHS33_003678</name>
</gene>
<reference evidence="2 5" key="2">
    <citation type="submission" date="2020-08" db="EMBL/GenBank/DDBJ databases">
        <title>Genomic Encyclopedia of Type Strains, Phase III (KMG-III): the genomes of soil and plant-associated and newly described type strains.</title>
        <authorList>
            <person name="Whitman W."/>
        </authorList>
    </citation>
    <scope>NUCLEOTIDE SEQUENCE [LARGE SCALE GENOMIC DNA]</scope>
    <source>
        <strain evidence="2 5">CECT 3271</strain>
    </source>
</reference>
<proteinExistence type="predicted"/>
<dbReference type="Proteomes" id="UP000316215">
    <property type="component" value="Chromosome"/>
</dbReference>
<accession>A0A514JTE2</accession>
<organism evidence="3 4">
    <name type="scientific">Streptomyces calvus</name>
    <dbReference type="NCBI Taxonomy" id="67282"/>
    <lineage>
        <taxon>Bacteria</taxon>
        <taxon>Bacillati</taxon>
        <taxon>Actinomycetota</taxon>
        <taxon>Actinomycetes</taxon>
        <taxon>Kitasatosporales</taxon>
        <taxon>Streptomycetaceae</taxon>
        <taxon>Streptomyces</taxon>
    </lineage>
</organism>
<keyword evidence="4" id="KW-1185">Reference proteome</keyword>
<sequence>MAWDEWEQVKAAAAERHTAQMQLNQLPADQGGGTSTGESKTESGGSGTLRHSGGPWTRAAGTAGDLRISTESTKKNLLSGHAGVSKGAEGLASLEVLKSVLTSWERRLEAVRDECESLEPKLRAVAKEMGEREGAIAASVRAVSVPTGGRE</sequence>
<dbReference type="OrthoDB" id="4335111at2"/>
<evidence type="ECO:0000313" key="4">
    <source>
        <dbReference type="Proteomes" id="UP000316215"/>
    </source>
</evidence>
<evidence type="ECO:0000313" key="2">
    <source>
        <dbReference type="EMBL" id="MBA8945234.1"/>
    </source>
</evidence>
<dbReference type="EMBL" id="CP022310">
    <property type="protein sequence ID" value="QDI70625.1"/>
    <property type="molecule type" value="Genomic_DNA"/>
</dbReference>
<reference evidence="3 4" key="1">
    <citation type="submission" date="2017-07" db="EMBL/GenBank/DDBJ databases">
        <title>The Complete Genome of Streptomyces asterosporus-ZSY.</title>
        <authorList>
            <person name="Zhang S."/>
        </authorList>
    </citation>
    <scope>NUCLEOTIDE SEQUENCE [LARGE SCALE GENOMIC DNA]</scope>
    <source>
        <strain evidence="3 4">DSM 41452</strain>
    </source>
</reference>
<evidence type="ECO:0000313" key="5">
    <source>
        <dbReference type="Proteomes" id="UP000530412"/>
    </source>
</evidence>
<dbReference type="RefSeq" id="WP_142194834.1">
    <property type="nucleotide sequence ID" value="NZ_BMSU01000004.1"/>
</dbReference>
<dbReference type="KEGG" id="sast:CD934_19475"/>
<dbReference type="EMBL" id="JACJIE010000008">
    <property type="protein sequence ID" value="MBA8945234.1"/>
    <property type="molecule type" value="Genomic_DNA"/>
</dbReference>
<protein>
    <submittedName>
        <fullName evidence="3">Amino acid ABC transporter permease</fullName>
    </submittedName>
</protein>
<evidence type="ECO:0000313" key="3">
    <source>
        <dbReference type="EMBL" id="QDI70625.1"/>
    </source>
</evidence>
<feature type="region of interest" description="Disordered" evidence="1">
    <location>
        <begin position="1"/>
        <end position="66"/>
    </location>
</feature>